<evidence type="ECO:0008006" key="4">
    <source>
        <dbReference type="Google" id="ProtNLM"/>
    </source>
</evidence>
<dbReference type="eggNOG" id="ENOG502S1EM">
    <property type="taxonomic scope" value="Eukaryota"/>
</dbReference>
<dbReference type="InterPro" id="IPR023393">
    <property type="entry name" value="START-like_dom_sf"/>
</dbReference>
<proteinExistence type="predicted"/>
<dbReference type="InterPro" id="IPR053249">
    <property type="entry name" value="LFS"/>
</dbReference>
<organism evidence="2 3">
    <name type="scientific">Morus notabilis</name>
    <dbReference type="NCBI Taxonomy" id="981085"/>
    <lineage>
        <taxon>Eukaryota</taxon>
        <taxon>Viridiplantae</taxon>
        <taxon>Streptophyta</taxon>
        <taxon>Embryophyta</taxon>
        <taxon>Tracheophyta</taxon>
        <taxon>Spermatophyta</taxon>
        <taxon>Magnoliopsida</taxon>
        <taxon>eudicotyledons</taxon>
        <taxon>Gunneridae</taxon>
        <taxon>Pentapetalae</taxon>
        <taxon>rosids</taxon>
        <taxon>fabids</taxon>
        <taxon>Rosales</taxon>
        <taxon>Moraceae</taxon>
        <taxon>Moreae</taxon>
        <taxon>Morus</taxon>
    </lineage>
</organism>
<name>W9SL18_9ROSA</name>
<dbReference type="EMBL" id="KE345067">
    <property type="protein sequence ID" value="EXB93398.1"/>
    <property type="molecule type" value="Genomic_DNA"/>
</dbReference>
<dbReference type="SUPFAM" id="SSF55961">
    <property type="entry name" value="Bet v1-like"/>
    <property type="match status" value="1"/>
</dbReference>
<dbReference type="Gene3D" id="3.30.530.20">
    <property type="match status" value="1"/>
</dbReference>
<evidence type="ECO:0000313" key="1">
    <source>
        <dbReference type="EMBL" id="EXB93398.1"/>
    </source>
</evidence>
<gene>
    <name evidence="2" type="ORF">L484_000248</name>
    <name evidence="1" type="ORF">L484_010726</name>
</gene>
<dbReference type="AlphaFoldDB" id="W9SL18"/>
<reference evidence="3" key="1">
    <citation type="submission" date="2013-01" db="EMBL/GenBank/DDBJ databases">
        <title>Draft Genome Sequence of a Mulberry Tree, Morus notabilis C.K. Schneid.</title>
        <authorList>
            <person name="He N."/>
            <person name="Zhao S."/>
        </authorList>
    </citation>
    <scope>NUCLEOTIDE SEQUENCE</scope>
</reference>
<dbReference type="KEGG" id="mnt:21383890"/>
<dbReference type="FunFam" id="3.30.530.20:FF:000064">
    <property type="entry name" value="Lachrymatory-factor synthase"/>
    <property type="match status" value="1"/>
</dbReference>
<dbReference type="CDD" id="cd07821">
    <property type="entry name" value="PYR_PYL_RCAR_like"/>
    <property type="match status" value="1"/>
</dbReference>
<dbReference type="OrthoDB" id="1592664at2759"/>
<protein>
    <recommendedName>
        <fullName evidence="4">Lachrymatory-factor synthase</fullName>
    </recommendedName>
</protein>
<dbReference type="Proteomes" id="UP000030645">
    <property type="component" value="Unassembled WGS sequence"/>
</dbReference>
<dbReference type="InterPro" id="IPR019587">
    <property type="entry name" value="Polyketide_cyclase/dehydratase"/>
</dbReference>
<accession>W9SL18</accession>
<reference evidence="2" key="2">
    <citation type="submission" date="2013-06" db="EMBL/GenBank/DDBJ databases">
        <title>Draft Genome Sequence of a Mulberry Tree, Morus notabilis C.K. Schn.</title>
        <authorList>
            <person name="He N."/>
            <person name="Zhao S."/>
        </authorList>
    </citation>
    <scope>NUCLEOTIDE SEQUENCE</scope>
</reference>
<dbReference type="GO" id="GO:0004864">
    <property type="term" value="F:protein phosphatase inhibitor activity"/>
    <property type="evidence" value="ECO:0007669"/>
    <property type="project" value="UniProtKB-ARBA"/>
</dbReference>
<dbReference type="PANTHER" id="PTHR33789:SF11">
    <property type="entry name" value="OS05G0202300 PROTEIN"/>
    <property type="match status" value="1"/>
</dbReference>
<evidence type="ECO:0000313" key="3">
    <source>
        <dbReference type="Proteomes" id="UP000030645"/>
    </source>
</evidence>
<dbReference type="PANTHER" id="PTHR33789">
    <property type="entry name" value="LACHRYMATORY-FACTOR SYNTHASE"/>
    <property type="match status" value="1"/>
</dbReference>
<dbReference type="Pfam" id="PF10604">
    <property type="entry name" value="Polyketide_cyc2"/>
    <property type="match status" value="1"/>
</dbReference>
<keyword evidence="3" id="KW-1185">Reference proteome</keyword>
<sequence>MAEEKSQEKWEGEVSGQLKSSKARDVWPLIADFFNLHKLLPTLDQCHQVGSEVTGVQPGVIRYCGSTTTSPSSETITQWANEKLTEIDPVKRSLSYEITENNVGFKSWVATMQVLPIDGDEEGGSEIKWSFVGDPAEGWTYEIMVGYHDSSLQTIAKKIEDALSSKVNS</sequence>
<dbReference type="EMBL" id="KE618734">
    <property type="protein sequence ID" value="EXC35559.1"/>
    <property type="molecule type" value="Genomic_DNA"/>
</dbReference>
<evidence type="ECO:0000313" key="2">
    <source>
        <dbReference type="EMBL" id="EXC35559.1"/>
    </source>
</evidence>
<dbReference type="KEGG" id="mnt:21394014"/>
<dbReference type="STRING" id="981085.W9SL18"/>